<protein>
    <submittedName>
        <fullName evidence="1">4970_t:CDS:1</fullName>
    </submittedName>
</protein>
<dbReference type="AlphaFoldDB" id="A0A9N9G0S2"/>
<organism evidence="1 2">
    <name type="scientific">Funneliformis mosseae</name>
    <name type="common">Endomycorrhizal fungus</name>
    <name type="synonym">Glomus mosseae</name>
    <dbReference type="NCBI Taxonomy" id="27381"/>
    <lineage>
        <taxon>Eukaryota</taxon>
        <taxon>Fungi</taxon>
        <taxon>Fungi incertae sedis</taxon>
        <taxon>Mucoromycota</taxon>
        <taxon>Glomeromycotina</taxon>
        <taxon>Glomeromycetes</taxon>
        <taxon>Glomerales</taxon>
        <taxon>Glomeraceae</taxon>
        <taxon>Funneliformis</taxon>
    </lineage>
</organism>
<name>A0A9N9G0S2_FUNMO</name>
<evidence type="ECO:0000313" key="2">
    <source>
        <dbReference type="Proteomes" id="UP000789375"/>
    </source>
</evidence>
<accession>A0A9N9G0S2</accession>
<dbReference type="Proteomes" id="UP000789375">
    <property type="component" value="Unassembled WGS sequence"/>
</dbReference>
<evidence type="ECO:0000313" key="1">
    <source>
        <dbReference type="EMBL" id="CAG8576621.1"/>
    </source>
</evidence>
<comment type="caution">
    <text evidence="1">The sequence shown here is derived from an EMBL/GenBank/DDBJ whole genome shotgun (WGS) entry which is preliminary data.</text>
</comment>
<proteinExistence type="predicted"/>
<sequence length="127" mass="14618">MYQNCDQQNLFRRKKGLAEMLAFLRFRKNAHPLLFYQGFAKMLAFTLSLCFGPRKLPPKLMDASGRNAHPLHRPYALDLGNYLQSLWTRASTLGDVSSSRKYARLKEAGILQFDGSDSEEVVRESFR</sequence>
<reference evidence="1" key="1">
    <citation type="submission" date="2021-06" db="EMBL/GenBank/DDBJ databases">
        <authorList>
            <person name="Kallberg Y."/>
            <person name="Tangrot J."/>
            <person name="Rosling A."/>
        </authorList>
    </citation>
    <scope>NUCLEOTIDE SEQUENCE</scope>
    <source>
        <strain evidence="1">87-6 pot B 2015</strain>
    </source>
</reference>
<keyword evidence="2" id="KW-1185">Reference proteome</keyword>
<gene>
    <name evidence="1" type="ORF">FMOSSE_LOCUS7733</name>
</gene>
<dbReference type="EMBL" id="CAJVPP010001864">
    <property type="protein sequence ID" value="CAG8576621.1"/>
    <property type="molecule type" value="Genomic_DNA"/>
</dbReference>